<keyword evidence="8" id="KW-0998">Cell outer membrane</keyword>
<dbReference type="AlphaFoldDB" id="K2KNV8"/>
<evidence type="ECO:0000259" key="11">
    <source>
        <dbReference type="Pfam" id="PF01103"/>
    </source>
</evidence>
<dbReference type="PANTHER" id="PTHR12815">
    <property type="entry name" value="SORTING AND ASSEMBLY MACHINERY SAMM50 PROTEIN FAMILY MEMBER"/>
    <property type="match status" value="1"/>
</dbReference>
<dbReference type="InterPro" id="IPR039910">
    <property type="entry name" value="D15-like"/>
</dbReference>
<sequence>MLIYPTQSFAQEQVSVEINGIDGDLLNNVQALLSIYTLREQSSVQGFRVRYLHRQANAEIKKALQPFGYYNPVINGSLKKVEQQWQAQYQIAPGPAVTIAEINWQVTGEGEQDPTFSSALNELPLKTGQRFIHSRYQSAKTRFTNLAAERGYYQAEYAQHKVTIDVAKNTASIDVTMDTGPRYQIGQISFSDAPVEEALLRRYLNFQQGDDFSTRELLDLQVALIDSDYFATVEVQPHWQQATANQVPIHVEMTPNKRTHYRFGLGYGTDTGARLTFGQDRRWVNDKGHRFNGLIQLSQVQSTGLLSYVIPGEVPQTDNYRLTAEVTDKSNEGQESTLYSIGAADQKRIGGWQRTYALDWQREDFRLGEDISGSSRFLIPSTEWVLLRARDRLNINQGYRISLGLKGGADSALSDTNFATLTANAKFVTSVSERWRLLSRIELGATYVDNFSLLPPSLRFFAGGDNSVRGYAYEQLGPRGDDGTVIGGRYLAVLSAEVDYRFADNWRVAVFSDLGNAMIEPDEKLKQSVGFGIRWISPIGAVRLDLAQAIDEPGNPWRLHFTLGPDL</sequence>
<dbReference type="eggNOG" id="COG0729">
    <property type="taxonomic scope" value="Bacteria"/>
</dbReference>
<dbReference type="Gene3D" id="2.40.160.50">
    <property type="entry name" value="membrane protein fhac: a member of the omp85/tpsb transporter family"/>
    <property type="match status" value="1"/>
</dbReference>
<dbReference type="EMBL" id="AMRG01000029">
    <property type="protein sequence ID" value="EKE79255.1"/>
    <property type="molecule type" value="Genomic_DNA"/>
</dbReference>
<keyword evidence="7" id="KW-0472">Membrane</keyword>
<feature type="domain" description="TamA POTRA" evidence="12">
    <location>
        <begin position="15"/>
        <end position="93"/>
    </location>
</feature>
<comment type="caution">
    <text evidence="13">The sequence shown here is derived from an EMBL/GenBank/DDBJ whole genome shotgun (WGS) entry which is preliminary data.</text>
</comment>
<dbReference type="STRING" id="740709.A10D4_13143"/>
<evidence type="ECO:0000256" key="7">
    <source>
        <dbReference type="ARBA" id="ARBA00023136"/>
    </source>
</evidence>
<protein>
    <recommendedName>
        <fullName evidence="3">Translocation and assembly module subunit TamA</fullName>
    </recommendedName>
    <alternativeName>
        <fullName evidence="9">Autotransporter assembly factor TamA</fullName>
    </alternativeName>
</protein>
<dbReference type="PATRIC" id="fig|740709.3.peg.2643"/>
<evidence type="ECO:0000259" key="12">
    <source>
        <dbReference type="Pfam" id="PF17243"/>
    </source>
</evidence>
<evidence type="ECO:0000313" key="13">
    <source>
        <dbReference type="EMBL" id="EKE79255.1"/>
    </source>
</evidence>
<evidence type="ECO:0000256" key="10">
    <source>
        <dbReference type="ARBA" id="ARBA00093548"/>
    </source>
</evidence>
<keyword evidence="4" id="KW-1134">Transmembrane beta strand</keyword>
<dbReference type="Gene3D" id="3.10.20.310">
    <property type="entry name" value="membrane protein fhac"/>
    <property type="match status" value="3"/>
</dbReference>
<comment type="subcellular location">
    <subcellularLocation>
        <location evidence="1">Cell outer membrane</location>
    </subcellularLocation>
</comment>
<evidence type="ECO:0000256" key="4">
    <source>
        <dbReference type="ARBA" id="ARBA00022452"/>
    </source>
</evidence>
<comment type="subunit">
    <text evidence="10">Interacts with TamB to form the translocation and assembly module (TAM).</text>
</comment>
<evidence type="ECO:0000256" key="8">
    <source>
        <dbReference type="ARBA" id="ARBA00023237"/>
    </source>
</evidence>
<keyword evidence="6" id="KW-0732">Signal</keyword>
<dbReference type="Pfam" id="PF01103">
    <property type="entry name" value="Omp85"/>
    <property type="match status" value="1"/>
</dbReference>
<dbReference type="GO" id="GO:0097347">
    <property type="term" value="C:TAM protein secretion complex"/>
    <property type="evidence" value="ECO:0007669"/>
    <property type="project" value="TreeGrafter"/>
</dbReference>
<proteinExistence type="inferred from homology"/>
<feature type="domain" description="Bacterial surface antigen (D15)" evidence="11">
    <location>
        <begin position="391"/>
        <end position="564"/>
    </location>
</feature>
<evidence type="ECO:0000256" key="1">
    <source>
        <dbReference type="ARBA" id="ARBA00004442"/>
    </source>
</evidence>
<keyword evidence="14" id="KW-1185">Reference proteome</keyword>
<dbReference type="Pfam" id="PF17243">
    <property type="entry name" value="POTRA_TamA_1"/>
    <property type="match status" value="1"/>
</dbReference>
<name>K2KNV8_9GAMM</name>
<evidence type="ECO:0000256" key="2">
    <source>
        <dbReference type="ARBA" id="ARBA00010248"/>
    </source>
</evidence>
<gene>
    <name evidence="13" type="ORF">A10D4_13143</name>
</gene>
<evidence type="ECO:0000256" key="9">
    <source>
        <dbReference type="ARBA" id="ARBA00033063"/>
    </source>
</evidence>
<accession>K2KNV8</accession>
<dbReference type="Proteomes" id="UP000014115">
    <property type="component" value="Unassembled WGS sequence"/>
</dbReference>
<evidence type="ECO:0000256" key="5">
    <source>
        <dbReference type="ARBA" id="ARBA00022692"/>
    </source>
</evidence>
<comment type="similarity">
    <text evidence="2">Belongs to the TamA family.</text>
</comment>
<dbReference type="GO" id="GO:0009279">
    <property type="term" value="C:cell outer membrane"/>
    <property type="evidence" value="ECO:0007669"/>
    <property type="project" value="UniProtKB-SubCell"/>
</dbReference>
<reference evidence="13 14" key="1">
    <citation type="journal article" date="2012" name="J. Bacteriol.">
        <title>Genome Sequence of Idiomarina xiamenensis Type Strain 10-D-4.</title>
        <authorList>
            <person name="Lai Q."/>
            <person name="Wang L."/>
            <person name="Wang W."/>
            <person name="Shao Z."/>
        </authorList>
    </citation>
    <scope>NUCLEOTIDE SEQUENCE [LARGE SCALE GENOMIC DNA]</scope>
    <source>
        <strain evidence="13 14">10-D-4</strain>
    </source>
</reference>
<evidence type="ECO:0000313" key="14">
    <source>
        <dbReference type="Proteomes" id="UP000014115"/>
    </source>
</evidence>
<evidence type="ECO:0000256" key="6">
    <source>
        <dbReference type="ARBA" id="ARBA00022729"/>
    </source>
</evidence>
<dbReference type="GO" id="GO:0009306">
    <property type="term" value="P:protein secretion"/>
    <property type="evidence" value="ECO:0007669"/>
    <property type="project" value="TreeGrafter"/>
</dbReference>
<evidence type="ECO:0000256" key="3">
    <source>
        <dbReference type="ARBA" id="ARBA00015419"/>
    </source>
</evidence>
<dbReference type="InterPro" id="IPR035243">
    <property type="entry name" value="TamA_POTRA_Dom_1"/>
</dbReference>
<organism evidence="13 14">
    <name type="scientific">Idiomarina xiamenensis 10-D-4</name>
    <dbReference type="NCBI Taxonomy" id="740709"/>
    <lineage>
        <taxon>Bacteria</taxon>
        <taxon>Pseudomonadati</taxon>
        <taxon>Pseudomonadota</taxon>
        <taxon>Gammaproteobacteria</taxon>
        <taxon>Alteromonadales</taxon>
        <taxon>Idiomarinaceae</taxon>
        <taxon>Idiomarina</taxon>
    </lineage>
</organism>
<dbReference type="InterPro" id="IPR000184">
    <property type="entry name" value="Bac_surfAg_D15"/>
</dbReference>
<keyword evidence="5" id="KW-0812">Transmembrane</keyword>
<dbReference type="PANTHER" id="PTHR12815:SF47">
    <property type="entry name" value="TRANSLOCATION AND ASSEMBLY MODULE SUBUNIT TAMA"/>
    <property type="match status" value="1"/>
</dbReference>